<protein>
    <submittedName>
        <fullName evidence="2">Uncharacterized protein</fullName>
    </submittedName>
</protein>
<accession>A0A974XM07</accession>
<reference evidence="2 3" key="1">
    <citation type="submission" date="2021-03" db="EMBL/GenBank/DDBJ databases">
        <title>Novel species identification of genus Shewanella.</title>
        <authorList>
            <person name="Liu G."/>
            <person name="Zhang Q."/>
        </authorList>
    </citation>
    <scope>NUCLEOTIDE SEQUENCE [LARGE SCALE GENOMIC DNA]</scope>
    <source>
        <strain evidence="2 3">FJAT-53726</strain>
    </source>
</reference>
<feature type="transmembrane region" description="Helical" evidence="1">
    <location>
        <begin position="12"/>
        <end position="45"/>
    </location>
</feature>
<keyword evidence="1" id="KW-1133">Transmembrane helix</keyword>
<sequence length="119" mass="13932">MNRFLYELLPYLYMSLGAIVMLTFPALMAQLAAGLLLLAGALVYALRSDHRRTDPTRRRKPGFWPFWVYELLPFAWLAAALQLFQQDQNKTQLMLALIMTTWGLYLLARRSLHRHHKRA</sequence>
<evidence type="ECO:0000313" key="3">
    <source>
        <dbReference type="Proteomes" id="UP000663281"/>
    </source>
</evidence>
<feature type="transmembrane region" description="Helical" evidence="1">
    <location>
        <begin position="91"/>
        <end position="108"/>
    </location>
</feature>
<dbReference type="Proteomes" id="UP000663281">
    <property type="component" value="Chromosome"/>
</dbReference>
<keyword evidence="3" id="KW-1185">Reference proteome</keyword>
<feature type="transmembrane region" description="Helical" evidence="1">
    <location>
        <begin position="66"/>
        <end position="85"/>
    </location>
</feature>
<name>A0A974XM07_9GAMM</name>
<dbReference type="AlphaFoldDB" id="A0A974XM07"/>
<proteinExistence type="predicted"/>
<keyword evidence="1" id="KW-0812">Transmembrane</keyword>
<keyword evidence="1" id="KW-0472">Membrane</keyword>
<dbReference type="KEGG" id="scyp:JYB88_04090"/>
<gene>
    <name evidence="2" type="ORF">JYB88_04090</name>
</gene>
<evidence type="ECO:0000313" key="2">
    <source>
        <dbReference type="EMBL" id="QSX30844.1"/>
    </source>
</evidence>
<dbReference type="EMBL" id="CP071504">
    <property type="protein sequence ID" value="QSX30844.1"/>
    <property type="molecule type" value="Genomic_DNA"/>
</dbReference>
<organism evidence="2 3">
    <name type="scientific">Shewanella cyperi</name>
    <dbReference type="NCBI Taxonomy" id="2814292"/>
    <lineage>
        <taxon>Bacteria</taxon>
        <taxon>Pseudomonadati</taxon>
        <taxon>Pseudomonadota</taxon>
        <taxon>Gammaproteobacteria</taxon>
        <taxon>Alteromonadales</taxon>
        <taxon>Shewanellaceae</taxon>
        <taxon>Shewanella</taxon>
    </lineage>
</organism>
<evidence type="ECO:0000256" key="1">
    <source>
        <dbReference type="SAM" id="Phobius"/>
    </source>
</evidence>
<dbReference type="RefSeq" id="WP_207325581.1">
    <property type="nucleotide sequence ID" value="NZ_CP071504.1"/>
</dbReference>